<gene>
    <name evidence="2" type="ORF">E6C50_11040</name>
</gene>
<dbReference type="Proteomes" id="UP000307507">
    <property type="component" value="Unassembled WGS sequence"/>
</dbReference>
<dbReference type="RefSeq" id="WP_136403290.1">
    <property type="nucleotide sequence ID" value="NZ_SSNZ01000004.1"/>
</dbReference>
<organism evidence="2 3">
    <name type="scientific">Flavobacterium supellecticarium</name>
    <dbReference type="NCBI Taxonomy" id="2565924"/>
    <lineage>
        <taxon>Bacteria</taxon>
        <taxon>Pseudomonadati</taxon>
        <taxon>Bacteroidota</taxon>
        <taxon>Flavobacteriia</taxon>
        <taxon>Flavobacteriales</taxon>
        <taxon>Flavobacteriaceae</taxon>
        <taxon>Flavobacterium</taxon>
    </lineage>
</organism>
<reference evidence="2 3" key="1">
    <citation type="submission" date="2019-04" db="EMBL/GenBank/DDBJ databases">
        <title>Flavobacterium sp. nov. isolated from construction timber.</title>
        <authorList>
            <person name="Lin S.-Y."/>
            <person name="Chang C.-T."/>
            <person name="Young C.-C."/>
        </authorList>
    </citation>
    <scope>NUCLEOTIDE SEQUENCE [LARGE SCALE GENOMIC DNA]</scope>
    <source>
        <strain evidence="2 3">CC-CTC003</strain>
    </source>
</reference>
<protein>
    <recommendedName>
        <fullName evidence="1">Lipocalin-like domain-containing protein</fullName>
    </recommendedName>
</protein>
<evidence type="ECO:0000259" key="1">
    <source>
        <dbReference type="Pfam" id="PF13648"/>
    </source>
</evidence>
<comment type="caution">
    <text evidence="2">The sequence shown here is derived from an EMBL/GenBank/DDBJ whole genome shotgun (WGS) entry which is preliminary data.</text>
</comment>
<dbReference type="InterPro" id="IPR024311">
    <property type="entry name" value="Lipocalin-like"/>
</dbReference>
<dbReference type="OrthoDB" id="1143855at2"/>
<dbReference type="AlphaFoldDB" id="A0A4S3ZVR4"/>
<accession>A0A4S3ZVR4</accession>
<evidence type="ECO:0000313" key="3">
    <source>
        <dbReference type="Proteomes" id="UP000307507"/>
    </source>
</evidence>
<dbReference type="Pfam" id="PF13648">
    <property type="entry name" value="Lipocalin_4"/>
    <property type="match status" value="1"/>
</dbReference>
<name>A0A4S3ZVR4_9FLAO</name>
<dbReference type="EMBL" id="SSNZ01000004">
    <property type="protein sequence ID" value="THF49881.1"/>
    <property type="molecule type" value="Genomic_DNA"/>
</dbReference>
<feature type="domain" description="Lipocalin-like" evidence="1">
    <location>
        <begin position="29"/>
        <end position="120"/>
    </location>
</feature>
<keyword evidence="3" id="KW-1185">Reference proteome</keyword>
<proteinExistence type="predicted"/>
<sequence length="139" mass="16158">MKKIIAVVLLSLTFTACHKKIDDAALAKINGYWEIEKAIMPDGSSKEYSINPTIDYFEIKDNKGFRKKVMPQLDGTYLVSELDEKVAVIKQDDHVYLKYTTAYAKWKEELIKITDEELVLKNEHDMEYHYKKATSFSIK</sequence>
<dbReference type="PROSITE" id="PS51257">
    <property type="entry name" value="PROKAR_LIPOPROTEIN"/>
    <property type="match status" value="1"/>
</dbReference>
<evidence type="ECO:0000313" key="2">
    <source>
        <dbReference type="EMBL" id="THF49881.1"/>
    </source>
</evidence>